<protein>
    <recommendedName>
        <fullName evidence="1">thiosulfate sulfurtransferase</fullName>
        <ecNumber evidence="1">2.8.1.1</ecNumber>
    </recommendedName>
</protein>
<dbReference type="GO" id="GO:0004792">
    <property type="term" value="F:thiosulfate-cyanide sulfurtransferase activity"/>
    <property type="evidence" value="ECO:0007669"/>
    <property type="project" value="UniProtKB-EC"/>
</dbReference>
<dbReference type="InterPro" id="IPR001763">
    <property type="entry name" value="Rhodanese-like_dom"/>
</dbReference>
<evidence type="ECO:0000313" key="5">
    <source>
        <dbReference type="EMBL" id="XDI38559.1"/>
    </source>
</evidence>
<evidence type="ECO:0000256" key="1">
    <source>
        <dbReference type="ARBA" id="ARBA00012245"/>
    </source>
</evidence>
<gene>
    <name evidence="5" type="ORF">AB3N04_09730</name>
</gene>
<dbReference type="CDD" id="cd01449">
    <property type="entry name" value="TST_Repeat_2"/>
    <property type="match status" value="1"/>
</dbReference>
<dbReference type="PANTHER" id="PTHR43855">
    <property type="entry name" value="THIOSULFATE SULFURTRANSFERASE"/>
    <property type="match status" value="1"/>
</dbReference>
<evidence type="ECO:0000259" key="4">
    <source>
        <dbReference type="PROSITE" id="PS50206"/>
    </source>
</evidence>
<evidence type="ECO:0000256" key="2">
    <source>
        <dbReference type="ARBA" id="ARBA00022737"/>
    </source>
</evidence>
<evidence type="ECO:0000256" key="3">
    <source>
        <dbReference type="ARBA" id="ARBA00047549"/>
    </source>
</evidence>
<dbReference type="InterPro" id="IPR036873">
    <property type="entry name" value="Rhodanese-like_dom_sf"/>
</dbReference>
<name>A0AB39BYP9_9BACI</name>
<proteinExistence type="predicted"/>
<feature type="domain" description="Rhodanese" evidence="4">
    <location>
        <begin position="183"/>
        <end position="295"/>
    </location>
</feature>
<dbReference type="PROSITE" id="PS00380">
    <property type="entry name" value="RHODANESE_1"/>
    <property type="match status" value="1"/>
</dbReference>
<keyword evidence="5" id="KW-0808">Transferase</keyword>
<dbReference type="CDD" id="cd01448">
    <property type="entry name" value="TST_Repeat_1"/>
    <property type="match status" value="1"/>
</dbReference>
<dbReference type="InterPro" id="IPR001307">
    <property type="entry name" value="Thiosulphate_STrfase_CS"/>
</dbReference>
<dbReference type="Gene3D" id="3.40.250.10">
    <property type="entry name" value="Rhodanese-like domain"/>
    <property type="match status" value="2"/>
</dbReference>
<accession>A0AB39BYP9</accession>
<dbReference type="PANTHER" id="PTHR43855:SF1">
    <property type="entry name" value="THIOSULFATE SULFURTRANSFERASE"/>
    <property type="match status" value="1"/>
</dbReference>
<dbReference type="EC" id="2.8.1.1" evidence="1"/>
<sequence length="300" mass="34050">MRTFLFLIIVFFIQSTSLTMEGSASEVTYPNQHLLIGVEELAERLSDPSFMIIDARNDGYEKGHIPGAVSFDTRTLVDSSHPVEGYLIREQPFEELMMNLGVKNENELVIYDDGLDTAATRLFYALELYGHHNVRVLNGGYAAWKAAEGEQSTAIPVVETSHFKAKTSPHIEVEKEYVESAIDNPNKIILDVRSRAEYKGEDVRAKRGGHIPTAVNIEWKEVLSDGVPFFKMSEDIEQMLLQASVTKDKQVIIYCQKANRASHMYFTLRLMGFDHLKMYEGSWQEWGNDPHTPITNPSEE</sequence>
<comment type="catalytic activity">
    <reaction evidence="3">
        <text>thiosulfate + hydrogen cyanide = thiocyanate + sulfite + 2 H(+)</text>
        <dbReference type="Rhea" id="RHEA:16881"/>
        <dbReference type="ChEBI" id="CHEBI:15378"/>
        <dbReference type="ChEBI" id="CHEBI:17359"/>
        <dbReference type="ChEBI" id="CHEBI:18022"/>
        <dbReference type="ChEBI" id="CHEBI:18407"/>
        <dbReference type="ChEBI" id="CHEBI:33542"/>
        <dbReference type="EC" id="2.8.1.1"/>
    </reaction>
</comment>
<reference evidence="5" key="1">
    <citation type="submission" date="2024-07" db="EMBL/GenBank/DDBJ databases">
        <title>Identification and characteristics of an arsenic-resistant bacterial isolate, which belongs to a novel species.</title>
        <authorList>
            <person name="Juszczyk A."/>
            <person name="Kowalczyk A."/>
            <person name="Was K."/>
            <person name="Kosowicz W."/>
            <person name="Budzyn A."/>
            <person name="Latowski D."/>
        </authorList>
    </citation>
    <scope>NUCLEOTIDE SEQUENCE</scope>
    <source>
        <strain evidence="5">As8PL</strain>
    </source>
</reference>
<dbReference type="InterPro" id="IPR051126">
    <property type="entry name" value="Thiosulfate_sulfurtransferase"/>
</dbReference>
<dbReference type="RefSeq" id="WP_368505837.1">
    <property type="nucleotide sequence ID" value="NZ_CP162551.1"/>
</dbReference>
<dbReference type="EMBL" id="CP162551">
    <property type="protein sequence ID" value="XDI38559.1"/>
    <property type="molecule type" value="Genomic_DNA"/>
</dbReference>
<keyword evidence="2" id="KW-0677">Repeat</keyword>
<dbReference type="SUPFAM" id="SSF52821">
    <property type="entry name" value="Rhodanese/Cell cycle control phosphatase"/>
    <property type="match status" value="2"/>
</dbReference>
<feature type="domain" description="Rhodanese" evidence="4">
    <location>
        <begin position="46"/>
        <end position="153"/>
    </location>
</feature>
<organism evidence="5">
    <name type="scientific">Alkalihalophilus sp. As8PL</name>
    <dbReference type="NCBI Taxonomy" id="3237103"/>
    <lineage>
        <taxon>Bacteria</taxon>
        <taxon>Bacillati</taxon>
        <taxon>Bacillota</taxon>
        <taxon>Bacilli</taxon>
        <taxon>Bacillales</taxon>
        <taxon>Bacillaceae</taxon>
        <taxon>Alkalihalophilus</taxon>
    </lineage>
</organism>
<dbReference type="SMART" id="SM00450">
    <property type="entry name" value="RHOD"/>
    <property type="match status" value="2"/>
</dbReference>
<dbReference type="Pfam" id="PF00581">
    <property type="entry name" value="Rhodanese"/>
    <property type="match status" value="2"/>
</dbReference>
<dbReference type="PROSITE" id="PS50206">
    <property type="entry name" value="RHODANESE_3"/>
    <property type="match status" value="2"/>
</dbReference>
<dbReference type="AlphaFoldDB" id="A0AB39BYP9"/>